<keyword evidence="7" id="KW-0283">Flagellar rotation</keyword>
<keyword evidence="14" id="KW-0969">Cilium</keyword>
<keyword evidence="15" id="KW-1185">Reference proteome</keyword>
<dbReference type="PRINTS" id="PR00954">
    <property type="entry name" value="FLGMOTORFLIG"/>
</dbReference>
<dbReference type="PANTHER" id="PTHR30534:SF0">
    <property type="entry name" value="FLAGELLAR MOTOR SWITCH PROTEIN FLIG"/>
    <property type="match status" value="1"/>
</dbReference>
<evidence type="ECO:0000259" key="13">
    <source>
        <dbReference type="Pfam" id="PF14842"/>
    </source>
</evidence>
<dbReference type="InterPro" id="IPR011002">
    <property type="entry name" value="FliG_a-hlx"/>
</dbReference>
<evidence type="ECO:0000259" key="11">
    <source>
        <dbReference type="Pfam" id="PF01706"/>
    </source>
</evidence>
<comment type="function">
    <text evidence="10">FliG is one of three proteins (FliG, FliN, FliM) that forms the rotor-mounted switch complex (C ring), located at the base of the basal body. This complex interacts with the CheY and CheZ chemotaxis proteins, in addition to contacting components of the motor that determine the direction of flagellar rotation.</text>
</comment>
<dbReference type="NCBIfam" id="TIGR00207">
    <property type="entry name" value="fliG"/>
    <property type="match status" value="1"/>
</dbReference>
<evidence type="ECO:0000256" key="6">
    <source>
        <dbReference type="ARBA" id="ARBA00022500"/>
    </source>
</evidence>
<evidence type="ECO:0000256" key="4">
    <source>
        <dbReference type="ARBA" id="ARBA00021870"/>
    </source>
</evidence>
<comment type="subcellular location">
    <subcellularLocation>
        <location evidence="1">Bacterial flagellum basal body</location>
    </subcellularLocation>
    <subcellularLocation>
        <location evidence="2">Cell membrane</location>
        <topology evidence="2">Peripheral membrane protein</topology>
        <orientation evidence="2">Cytoplasmic side</orientation>
    </subcellularLocation>
</comment>
<keyword evidence="8" id="KW-0472">Membrane</keyword>
<evidence type="ECO:0000256" key="1">
    <source>
        <dbReference type="ARBA" id="ARBA00004117"/>
    </source>
</evidence>
<evidence type="ECO:0000256" key="5">
    <source>
        <dbReference type="ARBA" id="ARBA00022475"/>
    </source>
</evidence>
<evidence type="ECO:0000256" key="9">
    <source>
        <dbReference type="ARBA" id="ARBA00023143"/>
    </source>
</evidence>
<dbReference type="Pfam" id="PF01706">
    <property type="entry name" value="FliG_C"/>
    <property type="match status" value="1"/>
</dbReference>
<gene>
    <name evidence="14" type="primary">fliG</name>
    <name evidence="14" type="ORF">GCM10007907_33330</name>
</gene>
<comment type="similarity">
    <text evidence="3">Belongs to the FliG family.</text>
</comment>
<evidence type="ECO:0000313" key="15">
    <source>
        <dbReference type="Proteomes" id="UP001156706"/>
    </source>
</evidence>
<feature type="domain" description="Flagellar motor switch protein FliG middle" evidence="12">
    <location>
        <begin position="116"/>
        <end position="185"/>
    </location>
</feature>
<keyword evidence="9" id="KW-0975">Bacterial flagellum</keyword>
<accession>A0ABQ5YLH5</accession>
<sequence length="333" mass="36534">MAANDEAIRRSAILLMSLGEEAAVEVFKYLGPKEVQKIGLAMASMDNVTREQVEEVVGDFLGSTMNRANFGAADEYIRSVLTKALGSDKAANLLDRILQGGDNTGIESLKWMDSVAVAELIKNEHPQIIATILVHLEPDQVSEVLNQFVERLRNDVLLRIATLEGVQPTALRELNDVLTQLLSGADRVKKSAMGGEGMAAEILNFMGGVVEASAINAIREYDPELAQRIQDKMFTFENLIDIDDRGIQLLLREISSDSLITAMKGTSEILRTKIFKNMSQRAAEMLRDDFEAKGAVKVSEVEAEQREILKVVRRLADEGQIAIAKGGGEGFVE</sequence>
<keyword evidence="14" id="KW-0282">Flagellum</keyword>
<organism evidence="14 15">
    <name type="scientific">Chitinimonas prasina</name>
    <dbReference type="NCBI Taxonomy" id="1434937"/>
    <lineage>
        <taxon>Bacteria</taxon>
        <taxon>Pseudomonadati</taxon>
        <taxon>Pseudomonadota</taxon>
        <taxon>Betaproteobacteria</taxon>
        <taxon>Neisseriales</taxon>
        <taxon>Chitinibacteraceae</taxon>
        <taxon>Chitinimonas</taxon>
    </lineage>
</organism>
<dbReference type="InterPro" id="IPR023087">
    <property type="entry name" value="Flg_Motor_Flig_C"/>
</dbReference>
<evidence type="ECO:0000256" key="3">
    <source>
        <dbReference type="ARBA" id="ARBA00010299"/>
    </source>
</evidence>
<dbReference type="Pfam" id="PF14842">
    <property type="entry name" value="FliG_N"/>
    <property type="match status" value="1"/>
</dbReference>
<evidence type="ECO:0000256" key="10">
    <source>
        <dbReference type="ARBA" id="ARBA00025598"/>
    </source>
</evidence>
<evidence type="ECO:0000313" key="14">
    <source>
        <dbReference type="EMBL" id="GLR14543.1"/>
    </source>
</evidence>
<evidence type="ECO:0000259" key="12">
    <source>
        <dbReference type="Pfam" id="PF14841"/>
    </source>
</evidence>
<evidence type="ECO:0000256" key="7">
    <source>
        <dbReference type="ARBA" id="ARBA00022779"/>
    </source>
</evidence>
<evidence type="ECO:0000256" key="8">
    <source>
        <dbReference type="ARBA" id="ARBA00023136"/>
    </source>
</evidence>
<dbReference type="InterPro" id="IPR032779">
    <property type="entry name" value="FliG_M"/>
</dbReference>
<dbReference type="Gene3D" id="1.10.220.30">
    <property type="match status" value="3"/>
</dbReference>
<evidence type="ECO:0000256" key="2">
    <source>
        <dbReference type="ARBA" id="ARBA00004413"/>
    </source>
</evidence>
<keyword evidence="14" id="KW-0966">Cell projection</keyword>
<proteinExistence type="inferred from homology"/>
<dbReference type="Proteomes" id="UP001156706">
    <property type="component" value="Unassembled WGS sequence"/>
</dbReference>
<dbReference type="SUPFAM" id="SSF48029">
    <property type="entry name" value="FliG"/>
    <property type="match status" value="2"/>
</dbReference>
<dbReference type="PANTHER" id="PTHR30534">
    <property type="entry name" value="FLAGELLAR MOTOR SWITCH PROTEIN FLIG"/>
    <property type="match status" value="1"/>
</dbReference>
<dbReference type="EMBL" id="BSOG01000004">
    <property type="protein sequence ID" value="GLR14543.1"/>
    <property type="molecule type" value="Genomic_DNA"/>
</dbReference>
<feature type="domain" description="Flagellar motor switch protein FliG N-terminal" evidence="13">
    <location>
        <begin position="8"/>
        <end position="104"/>
    </location>
</feature>
<dbReference type="RefSeq" id="WP_284197611.1">
    <property type="nucleotide sequence ID" value="NZ_BSOG01000004.1"/>
</dbReference>
<keyword evidence="5" id="KW-1003">Cell membrane</keyword>
<dbReference type="PIRSF" id="PIRSF003161">
    <property type="entry name" value="FliG"/>
    <property type="match status" value="1"/>
</dbReference>
<keyword evidence="6" id="KW-0145">Chemotaxis</keyword>
<dbReference type="Pfam" id="PF14841">
    <property type="entry name" value="FliG_M"/>
    <property type="match status" value="1"/>
</dbReference>
<dbReference type="InterPro" id="IPR028263">
    <property type="entry name" value="FliG_N"/>
</dbReference>
<feature type="domain" description="Flagellar motor switch protein FliG C-terminal" evidence="11">
    <location>
        <begin position="217"/>
        <end position="323"/>
    </location>
</feature>
<comment type="caution">
    <text evidence="14">The sequence shown here is derived from an EMBL/GenBank/DDBJ whole genome shotgun (WGS) entry which is preliminary data.</text>
</comment>
<name>A0ABQ5YLH5_9NEIS</name>
<dbReference type="InterPro" id="IPR000090">
    <property type="entry name" value="Flg_Motor_Flig"/>
</dbReference>
<reference evidence="15" key="1">
    <citation type="journal article" date="2019" name="Int. J. Syst. Evol. Microbiol.">
        <title>The Global Catalogue of Microorganisms (GCM) 10K type strain sequencing project: providing services to taxonomists for standard genome sequencing and annotation.</title>
        <authorList>
            <consortium name="The Broad Institute Genomics Platform"/>
            <consortium name="The Broad Institute Genome Sequencing Center for Infectious Disease"/>
            <person name="Wu L."/>
            <person name="Ma J."/>
        </authorList>
    </citation>
    <scope>NUCLEOTIDE SEQUENCE [LARGE SCALE GENOMIC DNA]</scope>
    <source>
        <strain evidence="15">NBRC 110044</strain>
    </source>
</reference>
<protein>
    <recommendedName>
        <fullName evidence="4">Flagellar motor switch protein FliG</fullName>
    </recommendedName>
</protein>